<evidence type="ECO:0000313" key="12">
    <source>
        <dbReference type="EMBL" id="MCF8588033.1"/>
    </source>
</evidence>
<feature type="region of interest" description="Disordered" evidence="10">
    <location>
        <begin position="83"/>
        <end position="143"/>
    </location>
</feature>
<evidence type="ECO:0000256" key="10">
    <source>
        <dbReference type="SAM" id="MobiDB-lite"/>
    </source>
</evidence>
<comment type="similarity">
    <text evidence="2">Belongs to the YajC family.</text>
</comment>
<evidence type="ECO:0000256" key="2">
    <source>
        <dbReference type="ARBA" id="ARBA00006742"/>
    </source>
</evidence>
<name>A0ABS9IR61_9ACTN</name>
<keyword evidence="6" id="KW-0653">Protein transport</keyword>
<dbReference type="NCBIfam" id="TIGR00739">
    <property type="entry name" value="yajC"/>
    <property type="match status" value="1"/>
</dbReference>
<keyword evidence="7 11" id="KW-1133">Transmembrane helix</keyword>
<proteinExistence type="inferred from homology"/>
<evidence type="ECO:0000256" key="1">
    <source>
        <dbReference type="ARBA" id="ARBA00004162"/>
    </source>
</evidence>
<dbReference type="Pfam" id="PF02699">
    <property type="entry name" value="YajC"/>
    <property type="match status" value="1"/>
</dbReference>
<dbReference type="RefSeq" id="WP_236997268.1">
    <property type="nucleotide sequence ID" value="NZ_JAKKOR010000005.1"/>
</dbReference>
<comment type="caution">
    <text evidence="12">The sequence shown here is derived from an EMBL/GenBank/DDBJ whole genome shotgun (WGS) entry which is preliminary data.</text>
</comment>
<evidence type="ECO:0000256" key="3">
    <source>
        <dbReference type="ARBA" id="ARBA00022448"/>
    </source>
</evidence>
<gene>
    <name evidence="12" type="primary">yajC</name>
    <name evidence="12" type="ORF">L5G33_06040</name>
</gene>
<evidence type="ECO:0000256" key="11">
    <source>
        <dbReference type="SAM" id="Phobius"/>
    </source>
</evidence>
<evidence type="ECO:0000313" key="13">
    <source>
        <dbReference type="Proteomes" id="UP001200110"/>
    </source>
</evidence>
<dbReference type="PANTHER" id="PTHR33909">
    <property type="entry name" value="SEC TRANSLOCON ACCESSORY COMPLEX SUBUNIT YAJC"/>
    <property type="match status" value="1"/>
</dbReference>
<dbReference type="SMART" id="SM01323">
    <property type="entry name" value="YajC"/>
    <property type="match status" value="1"/>
</dbReference>
<comment type="subcellular location">
    <subcellularLocation>
        <location evidence="1">Cell membrane</location>
        <topology evidence="1">Single-pass membrane protein</topology>
    </subcellularLocation>
</comment>
<keyword evidence="3" id="KW-0813">Transport</keyword>
<protein>
    <submittedName>
        <fullName evidence="12">Preprotein translocase subunit YajC</fullName>
    </submittedName>
</protein>
<sequence length="143" mass="15398">MSSSLIIPLMLAAMAVFMFVSVRNQKKRAAAVADMQSAIGPGTRVQLQSGLFGVVVDASDDTVVQIEIAPGVVTEWNRLAIRESVTDTPEDDGDTQTYDQDADDFRVPDSLEGLDGDPTDSNPGRPNLDKSSDESGDDKHEEK</sequence>
<organism evidence="12 13">
    <name type="scientific">Gordonia liuliyuniae</name>
    <dbReference type="NCBI Taxonomy" id="2911517"/>
    <lineage>
        <taxon>Bacteria</taxon>
        <taxon>Bacillati</taxon>
        <taxon>Actinomycetota</taxon>
        <taxon>Actinomycetes</taxon>
        <taxon>Mycobacteriales</taxon>
        <taxon>Gordoniaceae</taxon>
        <taxon>Gordonia</taxon>
    </lineage>
</organism>
<keyword evidence="9 11" id="KW-0472">Membrane</keyword>
<dbReference type="InterPro" id="IPR003849">
    <property type="entry name" value="Preprotein_translocase_YajC"/>
</dbReference>
<evidence type="ECO:0000256" key="7">
    <source>
        <dbReference type="ARBA" id="ARBA00022989"/>
    </source>
</evidence>
<keyword evidence="5 11" id="KW-0812">Transmembrane</keyword>
<keyword evidence="13" id="KW-1185">Reference proteome</keyword>
<dbReference type="Proteomes" id="UP001200110">
    <property type="component" value="Unassembled WGS sequence"/>
</dbReference>
<dbReference type="PANTHER" id="PTHR33909:SF1">
    <property type="entry name" value="SEC TRANSLOCON ACCESSORY COMPLEX SUBUNIT YAJC"/>
    <property type="match status" value="1"/>
</dbReference>
<reference evidence="12 13" key="1">
    <citation type="submission" date="2022-01" db="EMBL/GenBank/DDBJ databases">
        <authorList>
            <person name="Huang Y."/>
        </authorList>
    </citation>
    <scope>NUCLEOTIDE SEQUENCE [LARGE SCALE GENOMIC DNA]</scope>
    <source>
        <strain evidence="12 13">HY366</strain>
    </source>
</reference>
<evidence type="ECO:0000256" key="6">
    <source>
        <dbReference type="ARBA" id="ARBA00022927"/>
    </source>
</evidence>
<evidence type="ECO:0000256" key="8">
    <source>
        <dbReference type="ARBA" id="ARBA00023010"/>
    </source>
</evidence>
<evidence type="ECO:0000256" key="9">
    <source>
        <dbReference type="ARBA" id="ARBA00023136"/>
    </source>
</evidence>
<evidence type="ECO:0000256" key="4">
    <source>
        <dbReference type="ARBA" id="ARBA00022475"/>
    </source>
</evidence>
<keyword evidence="4" id="KW-1003">Cell membrane</keyword>
<keyword evidence="8" id="KW-0811">Translocation</keyword>
<feature type="compositionally biased region" description="Basic and acidic residues" evidence="10">
    <location>
        <begin position="127"/>
        <end position="143"/>
    </location>
</feature>
<feature type="transmembrane region" description="Helical" evidence="11">
    <location>
        <begin position="6"/>
        <end position="22"/>
    </location>
</feature>
<dbReference type="EMBL" id="JAKKOR010000005">
    <property type="protein sequence ID" value="MCF8588033.1"/>
    <property type="molecule type" value="Genomic_DNA"/>
</dbReference>
<evidence type="ECO:0000256" key="5">
    <source>
        <dbReference type="ARBA" id="ARBA00022692"/>
    </source>
</evidence>
<accession>A0ABS9IR61</accession>